<gene>
    <name evidence="1" type="ORF">GCM10022285_29840</name>
</gene>
<organism evidence="1 2">
    <name type="scientific">Streptomyces tunisiensis</name>
    <dbReference type="NCBI Taxonomy" id="948699"/>
    <lineage>
        <taxon>Bacteria</taxon>
        <taxon>Bacillati</taxon>
        <taxon>Actinomycetota</taxon>
        <taxon>Actinomycetes</taxon>
        <taxon>Kitasatosporales</taxon>
        <taxon>Streptomycetaceae</taxon>
        <taxon>Streptomyces</taxon>
    </lineage>
</organism>
<proteinExistence type="predicted"/>
<evidence type="ECO:0000313" key="1">
    <source>
        <dbReference type="EMBL" id="GAA4135760.1"/>
    </source>
</evidence>
<evidence type="ECO:0000313" key="2">
    <source>
        <dbReference type="Proteomes" id="UP001501845"/>
    </source>
</evidence>
<dbReference type="EMBL" id="BAABBU010000014">
    <property type="protein sequence ID" value="GAA4135760.1"/>
    <property type="molecule type" value="Genomic_DNA"/>
</dbReference>
<protein>
    <submittedName>
        <fullName evidence="1">Uncharacterized protein</fullName>
    </submittedName>
</protein>
<reference evidence="2" key="1">
    <citation type="journal article" date="2019" name="Int. J. Syst. Evol. Microbiol.">
        <title>The Global Catalogue of Microorganisms (GCM) 10K type strain sequencing project: providing services to taxonomists for standard genome sequencing and annotation.</title>
        <authorList>
            <consortium name="The Broad Institute Genomics Platform"/>
            <consortium name="The Broad Institute Genome Sequencing Center for Infectious Disease"/>
            <person name="Wu L."/>
            <person name="Ma J."/>
        </authorList>
    </citation>
    <scope>NUCLEOTIDE SEQUENCE [LARGE SCALE GENOMIC DNA]</scope>
    <source>
        <strain evidence="2">JCM 17589</strain>
    </source>
</reference>
<dbReference type="Proteomes" id="UP001501845">
    <property type="component" value="Unassembled WGS sequence"/>
</dbReference>
<name>A0ABP7YG32_9ACTN</name>
<keyword evidence="2" id="KW-1185">Reference proteome</keyword>
<accession>A0ABP7YG32</accession>
<comment type="caution">
    <text evidence="1">The sequence shown here is derived from an EMBL/GenBank/DDBJ whole genome shotgun (WGS) entry which is preliminary data.</text>
</comment>
<sequence>MAAASNRSVCTRSAARRLAGVHGCDSCAQVRDSACRARTQRRSARRASAPHAPLR</sequence>